<name>A0A081CVH8_9HYPH</name>
<comment type="caution">
    <text evidence="1">The sequence shown here is derived from an EMBL/GenBank/DDBJ whole genome shotgun (WGS) entry which is preliminary data.</text>
</comment>
<accession>A0A081CVH8</accession>
<evidence type="ECO:0000313" key="1">
    <source>
        <dbReference type="EMBL" id="GAK70674.1"/>
    </source>
</evidence>
<proteinExistence type="predicted"/>
<dbReference type="Proteomes" id="UP000028701">
    <property type="component" value="Unassembled WGS sequence"/>
</dbReference>
<dbReference type="EMBL" id="BBJU01000013">
    <property type="protein sequence ID" value="GAK70674.1"/>
    <property type="molecule type" value="Genomic_DNA"/>
</dbReference>
<sequence length="70" mass="7968">MLLRDDVPVWMRSIVPSIPEIVEKTALLRFKEVCGLHLGFEGRFVRLMRLEALQLAMNGPGGCIDFREVP</sequence>
<organism evidence="1 2">
    <name type="scientific">Agrobacterium rubi TR3 = NBRC 13261</name>
    <dbReference type="NCBI Taxonomy" id="1368415"/>
    <lineage>
        <taxon>Bacteria</taxon>
        <taxon>Pseudomonadati</taxon>
        <taxon>Pseudomonadota</taxon>
        <taxon>Alphaproteobacteria</taxon>
        <taxon>Hyphomicrobiales</taxon>
        <taxon>Rhizobiaceae</taxon>
        <taxon>Rhizobium/Agrobacterium group</taxon>
        <taxon>Agrobacterium</taxon>
    </lineage>
</organism>
<evidence type="ECO:0000313" key="2">
    <source>
        <dbReference type="Proteomes" id="UP000028701"/>
    </source>
</evidence>
<dbReference type="AlphaFoldDB" id="A0A081CVH8"/>
<protein>
    <submittedName>
        <fullName evidence="1">Uncharacterized protein</fullName>
    </submittedName>
</protein>
<reference evidence="1 2" key="1">
    <citation type="submission" date="2014-08" db="EMBL/GenBank/DDBJ databases">
        <title>Whole genome shotgun sequence of Rhizobium rubi NBRC 13261.</title>
        <authorList>
            <person name="Katano-Makiyama Y."/>
            <person name="Hosoyama A."/>
            <person name="Hashimoto M."/>
            <person name="Hosoyama Y."/>
            <person name="Noguchi M."/>
            <person name="Tsuchikane K."/>
            <person name="Uohara A."/>
            <person name="Ohji S."/>
            <person name="Ichikawa N."/>
            <person name="Kimura A."/>
            <person name="Yamazoe A."/>
            <person name="Fujita N."/>
        </authorList>
    </citation>
    <scope>NUCLEOTIDE SEQUENCE [LARGE SCALE GENOMIC DNA]</scope>
    <source>
        <strain evidence="1 2">NBRC 13261</strain>
    </source>
</reference>
<gene>
    <name evidence="1" type="ORF">RRU01S_13_00120</name>
</gene>